<organism evidence="1 2">
    <name type="scientific">Antrodiella citrinella</name>
    <dbReference type="NCBI Taxonomy" id="2447956"/>
    <lineage>
        <taxon>Eukaryota</taxon>
        <taxon>Fungi</taxon>
        <taxon>Dikarya</taxon>
        <taxon>Basidiomycota</taxon>
        <taxon>Agaricomycotina</taxon>
        <taxon>Agaricomycetes</taxon>
        <taxon>Polyporales</taxon>
        <taxon>Steccherinaceae</taxon>
        <taxon>Antrodiella</taxon>
    </lineage>
</organism>
<sequence>MSPLLTRSRLMTAASKFCNSFASQADTDEILDHFSTTYAVSAKEHGLPLLAPFVGRQYSGLRGGLSSVESYFKLLQKHIKYEEMSFGEWVIDSEARRVSCKGRAKFIWTEGDGEGQSWDESFVYLLDFDEEAKVTDYQVWADSGAAYLASIGKLKEKQEVCLFSVIAS</sequence>
<keyword evidence="2" id="KW-1185">Reference proteome</keyword>
<accession>A0A4S4M8Y1</accession>
<protein>
    <recommendedName>
        <fullName evidence="3">SnoaL-like domain-containing protein</fullName>
    </recommendedName>
</protein>
<gene>
    <name evidence="1" type="ORF">EUX98_g8433</name>
</gene>
<evidence type="ECO:0000313" key="1">
    <source>
        <dbReference type="EMBL" id="THH21187.1"/>
    </source>
</evidence>
<dbReference type="OrthoDB" id="3352776at2759"/>
<dbReference type="AlphaFoldDB" id="A0A4S4M8Y1"/>
<proteinExistence type="predicted"/>
<reference evidence="1 2" key="1">
    <citation type="submission" date="2019-02" db="EMBL/GenBank/DDBJ databases">
        <title>Genome sequencing of the rare red list fungi Antrodiella citrinella (Flaviporus citrinellus).</title>
        <authorList>
            <person name="Buettner E."/>
            <person name="Kellner H."/>
        </authorList>
    </citation>
    <scope>NUCLEOTIDE SEQUENCE [LARGE SCALE GENOMIC DNA]</scope>
    <source>
        <strain evidence="1 2">DSM 108506</strain>
    </source>
</reference>
<comment type="caution">
    <text evidence="1">The sequence shown here is derived from an EMBL/GenBank/DDBJ whole genome shotgun (WGS) entry which is preliminary data.</text>
</comment>
<dbReference type="Proteomes" id="UP000308730">
    <property type="component" value="Unassembled WGS sequence"/>
</dbReference>
<name>A0A4S4M8Y1_9APHY</name>
<dbReference type="EMBL" id="SGPM01000460">
    <property type="protein sequence ID" value="THH21187.1"/>
    <property type="molecule type" value="Genomic_DNA"/>
</dbReference>
<evidence type="ECO:0000313" key="2">
    <source>
        <dbReference type="Proteomes" id="UP000308730"/>
    </source>
</evidence>
<evidence type="ECO:0008006" key="3">
    <source>
        <dbReference type="Google" id="ProtNLM"/>
    </source>
</evidence>